<dbReference type="PANTHER" id="PTHR43619">
    <property type="entry name" value="S-ADENOSYL-L-METHIONINE-DEPENDENT METHYLTRANSFERASE YKTD-RELATED"/>
    <property type="match status" value="1"/>
</dbReference>
<keyword evidence="2 4" id="KW-0489">Methyltransferase</keyword>
<evidence type="ECO:0000313" key="5">
    <source>
        <dbReference type="EMBL" id="AXY75854.1"/>
    </source>
</evidence>
<name>A0A3B7MMW0_9BACT</name>
<keyword evidence="3 5" id="KW-0808">Transferase</keyword>
<dbReference type="InterPro" id="IPR029063">
    <property type="entry name" value="SAM-dependent_MTases_sf"/>
</dbReference>
<evidence type="ECO:0000256" key="1">
    <source>
        <dbReference type="ARBA" id="ARBA00008138"/>
    </source>
</evidence>
<evidence type="ECO:0000256" key="2">
    <source>
        <dbReference type="ARBA" id="ARBA00022603"/>
    </source>
</evidence>
<sequence length="291" mass="33779">MKEDKASRTAQYMALFRALETARPLGRRLFNDPYAISFLDKGLKRATQLSKIPFIRTLVHNIIHRKIPGALSSGLARTKYIDDLLLYAVNNGVEQVLILGAGFDTRGLRLGFLRDIPVIEIDHPNTSAHKVNVLKGLGRLPDNVIYYQLDFNKESLDDMLDWNPVDLTKPTAIIWEGVTNYLTASAIENVFRFLSRFAGGSYIIFTYVHRMVLDNPQAFYGAEKLLSDLEKIEERWTFGFKPEELRDYLNDFNWALLEDKSAVEYRRKYMPRNTERGYEFYRVAFAKKRKY</sequence>
<dbReference type="PANTHER" id="PTHR43619:SF2">
    <property type="entry name" value="S-ADENOSYL-L-METHIONINE-DEPENDENT METHYLTRANSFERASES SUPERFAMILY PROTEIN"/>
    <property type="match status" value="1"/>
</dbReference>
<dbReference type="GO" id="GO:0008168">
    <property type="term" value="F:methyltransferase activity"/>
    <property type="evidence" value="ECO:0007669"/>
    <property type="project" value="UniProtKB-UniRule"/>
</dbReference>
<evidence type="ECO:0000313" key="6">
    <source>
        <dbReference type="Proteomes" id="UP000263900"/>
    </source>
</evidence>
<organism evidence="5 6">
    <name type="scientific">Paraflavitalea soli</name>
    <dbReference type="NCBI Taxonomy" id="2315862"/>
    <lineage>
        <taxon>Bacteria</taxon>
        <taxon>Pseudomonadati</taxon>
        <taxon>Bacteroidota</taxon>
        <taxon>Chitinophagia</taxon>
        <taxon>Chitinophagales</taxon>
        <taxon>Chitinophagaceae</taxon>
        <taxon>Paraflavitalea</taxon>
    </lineage>
</organism>
<dbReference type="EC" id="2.1.1.-" evidence="4"/>
<dbReference type="OrthoDB" id="9806164at2"/>
<dbReference type="RefSeq" id="WP_119051735.1">
    <property type="nucleotide sequence ID" value="NZ_CP032157.1"/>
</dbReference>
<dbReference type="InterPro" id="IPR007213">
    <property type="entry name" value="Ppm1/Ppm2/Tcmp"/>
</dbReference>
<comment type="function">
    <text evidence="4">Exhibits S-adenosyl-L-methionine-dependent methyltransferase activity.</text>
</comment>
<reference evidence="5 6" key="1">
    <citation type="submission" date="2018-09" db="EMBL/GenBank/DDBJ databases">
        <title>Genome sequencing of strain 6GH32-13.</title>
        <authorList>
            <person name="Weon H.-Y."/>
            <person name="Heo J."/>
            <person name="Kwon S.-W."/>
        </authorList>
    </citation>
    <scope>NUCLEOTIDE SEQUENCE [LARGE SCALE GENOMIC DNA]</scope>
    <source>
        <strain evidence="5 6">5GH32-13</strain>
    </source>
</reference>
<dbReference type="NCBIfam" id="TIGR00027">
    <property type="entry name" value="mthyl_TIGR00027"/>
    <property type="match status" value="1"/>
</dbReference>
<dbReference type="Gene3D" id="3.40.50.150">
    <property type="entry name" value="Vaccinia Virus protein VP39"/>
    <property type="match status" value="1"/>
</dbReference>
<proteinExistence type="inferred from homology"/>
<evidence type="ECO:0000256" key="4">
    <source>
        <dbReference type="RuleBase" id="RU362030"/>
    </source>
</evidence>
<gene>
    <name evidence="5" type="ORF">D3H65_18495</name>
</gene>
<dbReference type="Pfam" id="PF04072">
    <property type="entry name" value="LCM"/>
    <property type="match status" value="1"/>
</dbReference>
<protein>
    <recommendedName>
        <fullName evidence="4">S-adenosyl-L-methionine-dependent methyltransferase</fullName>
        <ecNumber evidence="4">2.1.1.-</ecNumber>
    </recommendedName>
</protein>
<keyword evidence="6" id="KW-1185">Reference proteome</keyword>
<dbReference type="KEGG" id="pseg:D3H65_18495"/>
<dbReference type="GO" id="GO:0032259">
    <property type="term" value="P:methylation"/>
    <property type="evidence" value="ECO:0007669"/>
    <property type="project" value="UniProtKB-KW"/>
</dbReference>
<comment type="similarity">
    <text evidence="1 4">Belongs to the UPF0677 family.</text>
</comment>
<accession>A0A3B7MMW0</accession>
<dbReference type="SUPFAM" id="SSF53335">
    <property type="entry name" value="S-adenosyl-L-methionine-dependent methyltransferases"/>
    <property type="match status" value="1"/>
</dbReference>
<evidence type="ECO:0000256" key="3">
    <source>
        <dbReference type="ARBA" id="ARBA00022679"/>
    </source>
</evidence>
<keyword evidence="4" id="KW-0949">S-adenosyl-L-methionine</keyword>
<dbReference type="AlphaFoldDB" id="A0A3B7MMW0"/>
<dbReference type="EMBL" id="CP032157">
    <property type="protein sequence ID" value="AXY75854.1"/>
    <property type="molecule type" value="Genomic_DNA"/>
</dbReference>
<dbReference type="Proteomes" id="UP000263900">
    <property type="component" value="Chromosome"/>
</dbReference>
<dbReference type="InterPro" id="IPR011610">
    <property type="entry name" value="SAM_mthyl_Trfase_ML2640-like"/>
</dbReference>